<dbReference type="EMBL" id="KT206225">
    <property type="protein sequence ID" value="ALA48170.1"/>
    <property type="molecule type" value="Genomic_DNA"/>
</dbReference>
<dbReference type="KEGG" id="vg:26517104"/>
<dbReference type="RefSeq" id="YP_009188051.1">
    <property type="nucleotide sequence ID" value="NC_028662.1"/>
</dbReference>
<dbReference type="Proteomes" id="UP000203948">
    <property type="component" value="Segment"/>
</dbReference>
<keyword evidence="2" id="KW-1185">Reference proteome</keyword>
<evidence type="ECO:0000313" key="2">
    <source>
        <dbReference type="Proteomes" id="UP000203948"/>
    </source>
</evidence>
<accession>A0A0N9BDR9</accession>
<protein>
    <submittedName>
        <fullName evidence="1">Uncharacterized protein</fullName>
    </submittedName>
</protein>
<reference evidence="1 2" key="1">
    <citation type="journal article" date="2016" name="Arch. Virol.">
        <title>Genome sequence of a cluster A13 mycobacteriophage detected in Mycobacterium phlei over a half century ago.</title>
        <authorList>
            <person name="Marton S."/>
            <person name="Feher E."/>
            <person name="Horvath B."/>
            <person name="Haber K."/>
            <person name="Somogyi P."/>
            <person name="Minarovits J."/>
            <person name="Banyai K."/>
        </authorList>
    </citation>
    <scope>NUCLEOTIDE SEQUENCE [LARGE SCALE GENOMIC DNA]</scope>
</reference>
<proteinExistence type="predicted"/>
<name>A0A0N9BDR9_9CAUD</name>
<sequence length="46" mass="5193">MAEVNLEEALYETFNDFILSDLTVEDINKAVEKIMNVIGQAYGPPF</sequence>
<dbReference type="GeneID" id="26517104"/>
<organism evidence="1 2">
    <name type="scientific">Mycobacterium phage Phlei</name>
    <dbReference type="NCBI Taxonomy" id="1690684"/>
    <lineage>
        <taxon>Viruses</taxon>
        <taxon>Duplodnaviria</taxon>
        <taxon>Heunggongvirae</taxon>
        <taxon>Uroviricota</taxon>
        <taxon>Caudoviricetes</taxon>
        <taxon>Phleivirus</taxon>
        <taxon>Phleivirus Phlei</taxon>
    </lineage>
</organism>
<evidence type="ECO:0000313" key="1">
    <source>
        <dbReference type="EMBL" id="ALA48170.1"/>
    </source>
</evidence>